<gene>
    <name evidence="3" type="ORF">NV36_05425</name>
</gene>
<dbReference type="EMBL" id="JSAQ01000001">
    <property type="protein sequence ID" value="KGO06333.1"/>
    <property type="molecule type" value="Genomic_DNA"/>
</dbReference>
<feature type="chain" id="PRO_5001987905" description="DUF922 domain-containing protein" evidence="2">
    <location>
        <begin position="20"/>
        <end position="176"/>
    </location>
</feature>
<comment type="caution">
    <text evidence="3">The sequence shown here is derived from an EMBL/GenBank/DDBJ whole genome shotgun (WGS) entry which is preliminary data.</text>
</comment>
<keyword evidence="2" id="KW-0732">Signal</keyword>
<protein>
    <recommendedName>
        <fullName evidence="5">DUF922 domain-containing protein</fullName>
    </recommendedName>
</protein>
<dbReference type="RefSeq" id="WP_035325341.1">
    <property type="nucleotide sequence ID" value="NZ_CP015125.1"/>
</dbReference>
<dbReference type="Pfam" id="PF06037">
    <property type="entry name" value="DUF922"/>
    <property type="match status" value="1"/>
</dbReference>
<evidence type="ECO:0000256" key="1">
    <source>
        <dbReference type="SAM" id="Coils"/>
    </source>
</evidence>
<reference evidence="3 4" key="1">
    <citation type="submission" date="2014-10" db="EMBL/GenBank/DDBJ databases">
        <title>Draft genome sequence of the proteorhodopsin-containing marine bacterium Dokdonia donghaensis.</title>
        <authorList>
            <person name="Gomez-Consarnau L."/>
            <person name="Gonzalez J.M."/>
            <person name="Riedel T."/>
            <person name="Jaenicke S."/>
            <person name="Wagner-Doebler I."/>
            <person name="Fuhrman J.A."/>
        </authorList>
    </citation>
    <scope>NUCLEOTIDE SEQUENCE [LARGE SCALE GENOMIC DNA]</scope>
    <source>
        <strain evidence="3 4">DSW-1</strain>
    </source>
</reference>
<name>A0A0A2GV12_9FLAO</name>
<dbReference type="AlphaFoldDB" id="A0A0A2GV12"/>
<accession>A0A0A2GV12</accession>
<keyword evidence="1" id="KW-0175">Coiled coil</keyword>
<feature type="signal peptide" evidence="2">
    <location>
        <begin position="1"/>
        <end position="19"/>
    </location>
</feature>
<sequence>MLRLVYILCSVALMATADAPERFAWSETRALQWSDFKGSPGTLDGWAASSSTGMSQGYASNGQGFLDKNSITVTAHFYPEYSWVRHKEKTKHLLAHEQTHFDITEVYARKLQARIAAYNFTENGLEEIKAIYQEVEQERIATQKLFDKESNHSIDHMKEVQWELRVARWLDGNFEE</sequence>
<proteinExistence type="predicted"/>
<dbReference type="Proteomes" id="UP000030140">
    <property type="component" value="Unassembled WGS sequence"/>
</dbReference>
<dbReference type="KEGG" id="ddo:I597_2858"/>
<dbReference type="InterPro" id="IPR010321">
    <property type="entry name" value="DUF922"/>
</dbReference>
<organism evidence="3 4">
    <name type="scientific">Dokdonia donghaensis DSW-1</name>
    <dbReference type="NCBI Taxonomy" id="1300343"/>
    <lineage>
        <taxon>Bacteria</taxon>
        <taxon>Pseudomonadati</taxon>
        <taxon>Bacteroidota</taxon>
        <taxon>Flavobacteriia</taxon>
        <taxon>Flavobacteriales</taxon>
        <taxon>Flavobacteriaceae</taxon>
        <taxon>Dokdonia</taxon>
    </lineage>
</organism>
<dbReference type="PATRIC" id="fig|1300343.5.peg.2906"/>
<evidence type="ECO:0000313" key="4">
    <source>
        <dbReference type="Proteomes" id="UP000030140"/>
    </source>
</evidence>
<evidence type="ECO:0000256" key="2">
    <source>
        <dbReference type="SAM" id="SignalP"/>
    </source>
</evidence>
<evidence type="ECO:0008006" key="5">
    <source>
        <dbReference type="Google" id="ProtNLM"/>
    </source>
</evidence>
<evidence type="ECO:0000313" key="3">
    <source>
        <dbReference type="EMBL" id="KGO06333.1"/>
    </source>
</evidence>
<keyword evidence="4" id="KW-1185">Reference proteome</keyword>
<feature type="coiled-coil region" evidence="1">
    <location>
        <begin position="118"/>
        <end position="145"/>
    </location>
</feature>